<comment type="subcellular location">
    <subcellularLocation>
        <location evidence="1">Nucleus</location>
    </subcellularLocation>
</comment>
<evidence type="ECO:0000313" key="7">
    <source>
        <dbReference type="EMBL" id="CAD7225330.1"/>
    </source>
</evidence>
<dbReference type="Gene3D" id="1.20.5.170">
    <property type="match status" value="1"/>
</dbReference>
<evidence type="ECO:0000256" key="5">
    <source>
        <dbReference type="ARBA" id="ARBA00023242"/>
    </source>
</evidence>
<dbReference type="GO" id="GO:0051315">
    <property type="term" value="P:attachment of mitotic spindle microtubules to kinetochore"/>
    <property type="evidence" value="ECO:0007669"/>
    <property type="project" value="TreeGrafter"/>
</dbReference>
<evidence type="ECO:0000256" key="1">
    <source>
        <dbReference type="ARBA" id="ARBA00004123"/>
    </source>
</evidence>
<dbReference type="OrthoDB" id="331602at2759"/>
<evidence type="ECO:0000256" key="2">
    <source>
        <dbReference type="ARBA" id="ARBA00008029"/>
    </source>
</evidence>
<keyword evidence="3" id="KW-0132">Cell division</keyword>
<dbReference type="GO" id="GO:0051301">
    <property type="term" value="P:cell division"/>
    <property type="evidence" value="ECO:0007669"/>
    <property type="project" value="UniProtKB-KW"/>
</dbReference>
<evidence type="ECO:0000256" key="3">
    <source>
        <dbReference type="ARBA" id="ARBA00022618"/>
    </source>
</evidence>
<keyword evidence="5" id="KW-0539">Nucleus</keyword>
<dbReference type="Pfam" id="PF05557">
    <property type="entry name" value="MAD"/>
    <property type="match status" value="1"/>
</dbReference>
<dbReference type="GO" id="GO:0000776">
    <property type="term" value="C:kinetochore"/>
    <property type="evidence" value="ECO:0007669"/>
    <property type="project" value="TreeGrafter"/>
</dbReference>
<organism evidence="7">
    <name type="scientific">Cyprideis torosa</name>
    <dbReference type="NCBI Taxonomy" id="163714"/>
    <lineage>
        <taxon>Eukaryota</taxon>
        <taxon>Metazoa</taxon>
        <taxon>Ecdysozoa</taxon>
        <taxon>Arthropoda</taxon>
        <taxon>Crustacea</taxon>
        <taxon>Oligostraca</taxon>
        <taxon>Ostracoda</taxon>
        <taxon>Podocopa</taxon>
        <taxon>Podocopida</taxon>
        <taxon>Cytherocopina</taxon>
        <taxon>Cytheroidea</taxon>
        <taxon>Cytherideidae</taxon>
        <taxon>Cyprideis</taxon>
    </lineage>
</organism>
<reference evidence="7" key="1">
    <citation type="submission" date="2020-11" db="EMBL/GenBank/DDBJ databases">
        <authorList>
            <person name="Tran Van P."/>
        </authorList>
    </citation>
    <scope>NUCLEOTIDE SEQUENCE</scope>
</reference>
<dbReference type="EMBL" id="OB660554">
    <property type="protein sequence ID" value="CAD7225330.1"/>
    <property type="molecule type" value="Genomic_DNA"/>
</dbReference>
<dbReference type="PANTHER" id="PTHR23168:SF0">
    <property type="entry name" value="MITOTIC SPINDLE ASSEMBLY CHECKPOINT PROTEIN MAD1"/>
    <property type="match status" value="1"/>
</dbReference>
<dbReference type="GO" id="GO:0005635">
    <property type="term" value="C:nuclear envelope"/>
    <property type="evidence" value="ECO:0007669"/>
    <property type="project" value="TreeGrafter"/>
</dbReference>
<dbReference type="Gene3D" id="3.30.457.60">
    <property type="match status" value="1"/>
</dbReference>
<accession>A0A7R8W9I9</accession>
<gene>
    <name evidence="7" type="ORF">CTOB1V02_LOCUS3275</name>
</gene>
<keyword evidence="4" id="KW-0498">Mitosis</keyword>
<proteinExistence type="inferred from homology"/>
<dbReference type="InterPro" id="IPR008672">
    <property type="entry name" value="Mad1"/>
</dbReference>
<name>A0A7R8W9I9_9CRUS</name>
<dbReference type="GO" id="GO:0072686">
    <property type="term" value="C:mitotic spindle"/>
    <property type="evidence" value="ECO:0007669"/>
    <property type="project" value="TreeGrafter"/>
</dbReference>
<comment type="similarity">
    <text evidence="2">Belongs to the MAD1 family.</text>
</comment>
<dbReference type="GO" id="GO:0007094">
    <property type="term" value="P:mitotic spindle assembly checkpoint signaling"/>
    <property type="evidence" value="ECO:0007669"/>
    <property type="project" value="InterPro"/>
</dbReference>
<evidence type="ECO:0000256" key="6">
    <source>
        <dbReference type="ARBA" id="ARBA00023306"/>
    </source>
</evidence>
<sequence length="734" mass="83512">MAFTTPSPTRRIVTEMSIVSEDEGGHDATSSAGGDMSLSFVRPFARPVSAASWASREDEMVAKRRRHDDSGEWQKGMMADLERLLRDRETSLALTKADLVSVRAQLDTLSSALRHEELRREALESAQKRDKQRFEEEMEDAKRKVEESRKQAKEVQSTLSEQLRKMEEESFVMQKKLCAFEVKIRELEAEKLSSESGAIQEELSRVIDRLEYEKSDLGDQLAGTEAKLREFTATNQKMEEELIVKETMEHEIRTLKRKLVRFEENEEFLEKSNGLSRLSQLNQLEQECRRLREENKLFREASKRDLALTEENALLKQELAVLEKRLNAHSSRNSGRSEAVRPPVSSQLSDLDAWIQLGTQLAGASNPPMGPAEVSALFKKIQDNIVTLSEELESKESTSAPQPVGCANEENKECERDIVLKVANQMSRERDSLRKILDSLEEEGMTVNVGEKIAQNQQLLKGYQEQVQMLEGELQRIQKNAESAAAMSKSSPNALLLRVRTLEADKAQLVTEVNHLRSSSAELQRQLDAAMTKKASPTQAPAQQREEQIRIVKLMDSPAERLFKITADKYAEIEKENVRLKERLAFLEACPSGGPDADLTEKIDLAGKRTEEIQELRDKLSSSEKKRDRLMEAFRKTSLQFREAVYLLTGWRVDKQASTLQYKMSSMYASAPDEFLLFNIHPNGKVDIIDNPYARSLQDKIEFYCERQNSFPMFLSAVTLDKGAETTQNESTNF</sequence>
<dbReference type="AlphaFoldDB" id="A0A7R8W9I9"/>
<evidence type="ECO:0000256" key="4">
    <source>
        <dbReference type="ARBA" id="ARBA00022776"/>
    </source>
</evidence>
<protein>
    <submittedName>
        <fullName evidence="7">Uncharacterized protein</fullName>
    </submittedName>
</protein>
<dbReference type="PANTHER" id="PTHR23168">
    <property type="entry name" value="MITOTIC SPINDLE ASSEMBLY CHECKPOINT PROTEIN MAD1 MITOTIC ARREST DEFICIENT-LIKE PROTEIN 1"/>
    <property type="match status" value="1"/>
</dbReference>
<keyword evidence="6" id="KW-0131">Cell cycle</keyword>